<accession>A0A8J5M406</accession>
<protein>
    <submittedName>
        <fullName evidence="1">Uncharacterized protein</fullName>
    </submittedName>
</protein>
<reference evidence="1" key="1">
    <citation type="submission" date="2021-01" db="EMBL/GenBank/DDBJ databases">
        <title>Phytophthora aleatoria, a newly-described species from Pinus radiata is distinct from Phytophthora cactorum isolates based on comparative genomics.</title>
        <authorList>
            <person name="Mcdougal R."/>
            <person name="Panda P."/>
            <person name="Williams N."/>
            <person name="Studholme D.J."/>
        </authorList>
    </citation>
    <scope>NUCLEOTIDE SEQUENCE</scope>
    <source>
        <strain evidence="1">NZFS 4037</strain>
    </source>
</reference>
<dbReference type="EMBL" id="JAENGY010000542">
    <property type="protein sequence ID" value="KAG6960722.1"/>
    <property type="molecule type" value="Genomic_DNA"/>
</dbReference>
<keyword evidence="2" id="KW-1185">Reference proteome</keyword>
<name>A0A8J5M406_9STRA</name>
<evidence type="ECO:0000313" key="1">
    <source>
        <dbReference type="EMBL" id="KAG6960722.1"/>
    </source>
</evidence>
<sequence>MKNDQDGTRPRTRDMCMPIRSFRKFNLCRHWQCMLGFLDSPILRYYRAATNMKDFQKY</sequence>
<proteinExistence type="predicted"/>
<gene>
    <name evidence="1" type="ORF">JG688_00009462</name>
</gene>
<dbReference type="Proteomes" id="UP000709295">
    <property type="component" value="Unassembled WGS sequence"/>
</dbReference>
<dbReference type="AlphaFoldDB" id="A0A8J5M406"/>
<comment type="caution">
    <text evidence="1">The sequence shown here is derived from an EMBL/GenBank/DDBJ whole genome shotgun (WGS) entry which is preliminary data.</text>
</comment>
<organism evidence="1 2">
    <name type="scientific">Phytophthora aleatoria</name>
    <dbReference type="NCBI Taxonomy" id="2496075"/>
    <lineage>
        <taxon>Eukaryota</taxon>
        <taxon>Sar</taxon>
        <taxon>Stramenopiles</taxon>
        <taxon>Oomycota</taxon>
        <taxon>Peronosporomycetes</taxon>
        <taxon>Peronosporales</taxon>
        <taxon>Peronosporaceae</taxon>
        <taxon>Phytophthora</taxon>
    </lineage>
</organism>
<evidence type="ECO:0000313" key="2">
    <source>
        <dbReference type="Proteomes" id="UP000709295"/>
    </source>
</evidence>